<dbReference type="InterPro" id="IPR011604">
    <property type="entry name" value="PDDEXK-like_dom_sf"/>
</dbReference>
<sequence length="248" mass="28344">SYSQLNIFCQCQRKYEFQYIDKIRTSINGNLLRGDAYHKAIAHAYTNIVIYKEKPGIDEVLGVYSDVWDKRLKDRITIDDGEMIDIPSVDFRDKDPGKMKDEGIVLVRIYYDTILPKIIPVEVEVRKTALYEGIPLLGYMDLIDFGGIVIDHKVKAKSFSEGELAKDLQSSFYGLILGRGRIEIHFHTALAVKEPYIKIVPIYRNKNDIDWVGALTVSAWKQIGTGIFTPSSAGWWCSPTECPYWGYC</sequence>
<protein>
    <recommendedName>
        <fullName evidence="1">PD-(D/E)XK endonuclease-like domain-containing protein</fullName>
    </recommendedName>
</protein>
<feature type="non-terminal residue" evidence="2">
    <location>
        <position position="1"/>
    </location>
</feature>
<feature type="non-terminal residue" evidence="2">
    <location>
        <position position="248"/>
    </location>
</feature>
<name>X1KGU2_9ZZZZ</name>
<proteinExistence type="predicted"/>
<gene>
    <name evidence="2" type="ORF">S03H2_58653</name>
</gene>
<evidence type="ECO:0000313" key="2">
    <source>
        <dbReference type="EMBL" id="GAH89369.1"/>
    </source>
</evidence>
<evidence type="ECO:0000259" key="1">
    <source>
        <dbReference type="Pfam" id="PF12705"/>
    </source>
</evidence>
<dbReference type="Gene3D" id="3.90.320.10">
    <property type="match status" value="1"/>
</dbReference>
<dbReference type="AlphaFoldDB" id="X1KGU2"/>
<reference evidence="2" key="1">
    <citation type="journal article" date="2014" name="Front. Microbiol.">
        <title>High frequency of phylogenetically diverse reductive dehalogenase-homologous genes in deep subseafloor sedimentary metagenomes.</title>
        <authorList>
            <person name="Kawai M."/>
            <person name="Futagami T."/>
            <person name="Toyoda A."/>
            <person name="Takaki Y."/>
            <person name="Nishi S."/>
            <person name="Hori S."/>
            <person name="Arai W."/>
            <person name="Tsubouchi T."/>
            <person name="Morono Y."/>
            <person name="Uchiyama I."/>
            <person name="Ito T."/>
            <person name="Fujiyama A."/>
            <person name="Inagaki F."/>
            <person name="Takami H."/>
        </authorList>
    </citation>
    <scope>NUCLEOTIDE SEQUENCE</scope>
    <source>
        <strain evidence="2">Expedition CK06-06</strain>
    </source>
</reference>
<feature type="domain" description="PD-(D/E)XK endonuclease-like" evidence="1">
    <location>
        <begin position="1"/>
        <end position="248"/>
    </location>
</feature>
<dbReference type="Pfam" id="PF12705">
    <property type="entry name" value="PDDEXK_1"/>
    <property type="match status" value="1"/>
</dbReference>
<organism evidence="2">
    <name type="scientific">marine sediment metagenome</name>
    <dbReference type="NCBI Taxonomy" id="412755"/>
    <lineage>
        <taxon>unclassified sequences</taxon>
        <taxon>metagenomes</taxon>
        <taxon>ecological metagenomes</taxon>
    </lineage>
</organism>
<accession>X1KGU2</accession>
<dbReference type="EMBL" id="BARU01037672">
    <property type="protein sequence ID" value="GAH89369.1"/>
    <property type="molecule type" value="Genomic_DNA"/>
</dbReference>
<comment type="caution">
    <text evidence="2">The sequence shown here is derived from an EMBL/GenBank/DDBJ whole genome shotgun (WGS) entry which is preliminary data.</text>
</comment>
<dbReference type="InterPro" id="IPR038726">
    <property type="entry name" value="PDDEXK_AddAB-type"/>
</dbReference>